<dbReference type="Pfam" id="PF17642">
    <property type="entry name" value="TssD"/>
    <property type="match status" value="1"/>
</dbReference>
<evidence type="ECO:0000313" key="2">
    <source>
        <dbReference type="Proteomes" id="UP000011058"/>
    </source>
</evidence>
<accession>I0KGY7</accession>
<dbReference type="eggNOG" id="ENOG5032T99">
    <property type="taxonomic scope" value="Bacteria"/>
</dbReference>
<evidence type="ECO:0008006" key="3">
    <source>
        <dbReference type="Google" id="ProtNLM"/>
    </source>
</evidence>
<organism evidence="1 2">
    <name type="scientific">Fibrella aestuarina BUZ 2</name>
    <dbReference type="NCBI Taxonomy" id="1166018"/>
    <lineage>
        <taxon>Bacteria</taxon>
        <taxon>Pseudomonadati</taxon>
        <taxon>Bacteroidota</taxon>
        <taxon>Cytophagia</taxon>
        <taxon>Cytophagales</taxon>
        <taxon>Spirosomataceae</taxon>
        <taxon>Fibrella</taxon>
    </lineage>
</organism>
<name>I0KGY7_9BACT</name>
<dbReference type="EMBL" id="HE796683">
    <property type="protein sequence ID" value="CCH03390.1"/>
    <property type="molecule type" value="Genomic_DNA"/>
</dbReference>
<protein>
    <recommendedName>
        <fullName evidence="3">Type VI secretion system needle protein Hcp</fullName>
    </recommendedName>
</protein>
<dbReference type="RefSeq" id="WP_015334487.1">
    <property type="nucleotide sequence ID" value="NC_020054.1"/>
</dbReference>
<proteinExistence type="predicted"/>
<dbReference type="KEGG" id="fae:FAES_5391"/>
<dbReference type="GO" id="GO:0033104">
    <property type="term" value="C:type VI protein secretion system complex"/>
    <property type="evidence" value="ECO:0007669"/>
    <property type="project" value="InterPro"/>
</dbReference>
<reference evidence="1 2" key="1">
    <citation type="journal article" date="2012" name="J. Bacteriol.">
        <title>Genome Sequence of Fibrella aestuarina BUZ 2T, a Filamentous Marine Bacterium.</title>
        <authorList>
            <person name="Filippini M."/>
            <person name="Qi W."/>
            <person name="Blom J."/>
            <person name="Goesmann A."/>
            <person name="Smits T.H."/>
            <person name="Bagheri H.C."/>
        </authorList>
    </citation>
    <scope>NUCLEOTIDE SEQUENCE [LARGE SCALE GENOMIC DNA]</scope>
    <source>
        <strain evidence="2">BUZ 2T</strain>
    </source>
</reference>
<dbReference type="STRING" id="1166018.FAES_5391"/>
<sequence length="137" mass="15280">MAASFESTFHIPGMDPMVLMHCHYQFNQPDDVRGRPNAGVRSGLIRVTLLGTDNGTLASWGVDPLKSLSGKIVFKDSEGGTLKTLQFYDTYCVEYREVFVSGSTTAAYTFDLGLTARRINLNNAEHDNMWLDWKPGQ</sequence>
<keyword evidence="2" id="KW-1185">Reference proteome</keyword>
<dbReference type="AlphaFoldDB" id="I0KGY7"/>
<dbReference type="PATRIC" id="fig|1166018.3.peg.2367"/>
<dbReference type="Proteomes" id="UP000011058">
    <property type="component" value="Chromosome"/>
</dbReference>
<dbReference type="HOGENOM" id="CLU_153757_0_0_10"/>
<dbReference type="InterPro" id="IPR041408">
    <property type="entry name" value="Hcp_Tssd"/>
</dbReference>
<gene>
    <name evidence="1" type="ORF">FAES_5391</name>
</gene>
<evidence type="ECO:0000313" key="1">
    <source>
        <dbReference type="EMBL" id="CCH03390.1"/>
    </source>
</evidence>
<dbReference type="OrthoDB" id="954266at2"/>